<name>A0A0J8G0S4_CLOCY</name>
<dbReference type="Proteomes" id="UP000036756">
    <property type="component" value="Unassembled WGS sequence"/>
</dbReference>
<evidence type="ECO:0000313" key="2">
    <source>
        <dbReference type="Proteomes" id="UP000036756"/>
    </source>
</evidence>
<gene>
    <name evidence="1" type="ORF">CLCY_2c01510</name>
</gene>
<dbReference type="RefSeq" id="WP_048570832.1">
    <property type="nucleotide sequence ID" value="NZ_LFVU01000027.1"/>
</dbReference>
<dbReference type="AlphaFoldDB" id="A0A0J8G0S4"/>
<protein>
    <submittedName>
        <fullName evidence="1">Uncharacterized protein</fullName>
    </submittedName>
</protein>
<sequence length="133" mass="15476">MGFKETISKKYADAYYKKYGDRITQVQGHVLSVKITTKTILWMFNIFTADIVIKLDRTKSVVRCQYKVKKWFKMPGFMNLSQGHSVIVQGIKGKKGKENSDVISVVNIRNLTNKSDLIKVDQKIKKVQQRQYR</sequence>
<accession>A0A0J8G0S4</accession>
<organism evidence="1 2">
    <name type="scientific">Clostridium cylindrosporum DSM 605</name>
    <dbReference type="NCBI Taxonomy" id="1121307"/>
    <lineage>
        <taxon>Bacteria</taxon>
        <taxon>Bacillati</taxon>
        <taxon>Bacillota</taxon>
        <taxon>Clostridia</taxon>
        <taxon>Eubacteriales</taxon>
        <taxon>Clostridiaceae</taxon>
        <taxon>Clostridium</taxon>
    </lineage>
</organism>
<dbReference type="EMBL" id="LFVU01000027">
    <property type="protein sequence ID" value="KMT21391.1"/>
    <property type="molecule type" value="Genomic_DNA"/>
</dbReference>
<evidence type="ECO:0000313" key="1">
    <source>
        <dbReference type="EMBL" id="KMT21391.1"/>
    </source>
</evidence>
<comment type="caution">
    <text evidence="1">The sequence shown here is derived from an EMBL/GenBank/DDBJ whole genome shotgun (WGS) entry which is preliminary data.</text>
</comment>
<dbReference type="OrthoDB" id="1904661at2"/>
<keyword evidence="2" id="KW-1185">Reference proteome</keyword>
<dbReference type="PATRIC" id="fig|1121307.3.peg.1008"/>
<reference evidence="1 2" key="1">
    <citation type="submission" date="2015-06" db="EMBL/GenBank/DDBJ databases">
        <title>Draft genome sequence of the purine-degrading Clostridium cylindrosporum HC-1 (DSM 605).</title>
        <authorList>
            <person name="Poehlein A."/>
            <person name="Schiel-Bengelsdorf B."/>
            <person name="Bengelsdorf F."/>
            <person name="Daniel R."/>
            <person name="Duerre P."/>
        </authorList>
    </citation>
    <scope>NUCLEOTIDE SEQUENCE [LARGE SCALE GENOMIC DNA]</scope>
    <source>
        <strain evidence="1 2">DSM 605</strain>
    </source>
</reference>
<proteinExistence type="predicted"/>